<keyword evidence="8" id="KW-1185">Reference proteome</keyword>
<dbReference type="PANTHER" id="PTHR33936:SF24">
    <property type="entry name" value="C2H2-TYPE DOMAIN-CONTAINING PROTEIN"/>
    <property type="match status" value="1"/>
</dbReference>
<evidence type="ECO:0000256" key="2">
    <source>
        <dbReference type="ARBA" id="ARBA00022737"/>
    </source>
</evidence>
<keyword evidence="4" id="KW-0862">Zinc</keyword>
<keyword evidence="3 5" id="KW-0863">Zinc-finger</keyword>
<feature type="domain" description="C2H2-type" evidence="6">
    <location>
        <begin position="124"/>
        <end position="152"/>
    </location>
</feature>
<evidence type="ECO:0000256" key="3">
    <source>
        <dbReference type="ARBA" id="ARBA00022771"/>
    </source>
</evidence>
<evidence type="ECO:0000313" key="7">
    <source>
        <dbReference type="EMBL" id="KAK7586145.1"/>
    </source>
</evidence>
<evidence type="ECO:0000259" key="6">
    <source>
        <dbReference type="PROSITE" id="PS50157"/>
    </source>
</evidence>
<evidence type="ECO:0000313" key="8">
    <source>
        <dbReference type="Proteomes" id="UP001367676"/>
    </source>
</evidence>
<evidence type="ECO:0000256" key="5">
    <source>
        <dbReference type="PROSITE-ProRule" id="PRU00042"/>
    </source>
</evidence>
<evidence type="ECO:0000256" key="4">
    <source>
        <dbReference type="ARBA" id="ARBA00022833"/>
    </source>
</evidence>
<reference evidence="7 8" key="1">
    <citation type="submission" date="2024-03" db="EMBL/GenBank/DDBJ databases">
        <title>Adaptation during the transition from Ophiocordyceps entomopathogen to insect associate is accompanied by gene loss and intensified selection.</title>
        <authorList>
            <person name="Ward C.M."/>
            <person name="Onetto C.A."/>
            <person name="Borneman A.R."/>
        </authorList>
    </citation>
    <scope>NUCLEOTIDE SEQUENCE [LARGE SCALE GENOMIC DNA]</scope>
    <source>
        <strain evidence="7">AWRI1</strain>
        <tissue evidence="7">Single Adult Female</tissue>
    </source>
</reference>
<dbReference type="InterPro" id="IPR052797">
    <property type="entry name" value="RegFact_GeneExpr_CellDeath"/>
</dbReference>
<sequence>MSKESTDSSDSFTCSQCEKTFLRKDSLIRHIKSHQRKKRSRENVNFNINNKCPLCLMEFPSKRNLLHHSRTEHESIISDGSRKEYFECSKCSVRVTNKIDMKRHIYRVHSSDKQDKLVKKVPLLRCAECGKDFPLRKTIMDHYKEEHKIELKVKQLMFDTIDDFEKWKSPCYAMTNAWVTSMYDVKRFLCHRSGYYQDKCKITNSKRQRHLKTTGSKKIQARCPSEITLRRRHHGGSCFVTHQKTHVGHLIDDLDELKYIYLKEDEKKNIVRLLKAGIPKETILRNMYCDYDPNDDKYQQIETLPRLDDGEYCLDQEDLKLVRPKVSKRLGKLRQRHTVAEEYTKKELFTFEFIGTDIWFVGFVRAKSQDVIEMCVVQKVENKECSLQADSCELLCQPCQCCFHEYQCLCRDCSVSQNMCVHVHALCLFLHNHNLVIPNDIIPTSTHSVEVKYDGSEELVASVKPPQSPSKPQPNADSNLLKIEFEETVQVALETPLEPTKLASDI</sequence>
<protein>
    <recommendedName>
        <fullName evidence="6">C2H2-type domain-containing protein</fullName>
    </recommendedName>
</protein>
<dbReference type="SMART" id="SM00355">
    <property type="entry name" value="ZnF_C2H2"/>
    <property type="match status" value="4"/>
</dbReference>
<dbReference type="Gene3D" id="3.30.160.60">
    <property type="entry name" value="Classic Zinc Finger"/>
    <property type="match status" value="2"/>
</dbReference>
<feature type="domain" description="C2H2-type" evidence="6">
    <location>
        <begin position="86"/>
        <end position="114"/>
    </location>
</feature>
<dbReference type="PANTHER" id="PTHR33936">
    <property type="entry name" value="PROTEIN CBG17840"/>
    <property type="match status" value="1"/>
</dbReference>
<dbReference type="EMBL" id="JBBCAQ010000027">
    <property type="protein sequence ID" value="KAK7586145.1"/>
    <property type="molecule type" value="Genomic_DNA"/>
</dbReference>
<dbReference type="PROSITE" id="PS50157">
    <property type="entry name" value="ZINC_FINGER_C2H2_2"/>
    <property type="match status" value="3"/>
</dbReference>
<dbReference type="Pfam" id="PF00096">
    <property type="entry name" value="zf-C2H2"/>
    <property type="match status" value="1"/>
</dbReference>
<gene>
    <name evidence="7" type="ORF">V9T40_004021</name>
</gene>
<evidence type="ECO:0000256" key="1">
    <source>
        <dbReference type="ARBA" id="ARBA00022723"/>
    </source>
</evidence>
<dbReference type="PROSITE" id="PS00028">
    <property type="entry name" value="ZINC_FINGER_C2H2_1"/>
    <property type="match status" value="4"/>
</dbReference>
<dbReference type="SUPFAM" id="SSF57667">
    <property type="entry name" value="beta-beta-alpha zinc fingers"/>
    <property type="match status" value="1"/>
</dbReference>
<proteinExistence type="predicted"/>
<dbReference type="FunFam" id="3.30.160.60:FF:000100">
    <property type="entry name" value="Zinc finger 45-like"/>
    <property type="match status" value="1"/>
</dbReference>
<dbReference type="AlphaFoldDB" id="A0AAN9Y4F8"/>
<dbReference type="Proteomes" id="UP001367676">
    <property type="component" value="Unassembled WGS sequence"/>
</dbReference>
<accession>A0AAN9Y4F8</accession>
<dbReference type="InterPro" id="IPR013087">
    <property type="entry name" value="Znf_C2H2_type"/>
</dbReference>
<dbReference type="GO" id="GO:0008270">
    <property type="term" value="F:zinc ion binding"/>
    <property type="evidence" value="ECO:0007669"/>
    <property type="project" value="UniProtKB-KW"/>
</dbReference>
<comment type="caution">
    <text evidence="7">The sequence shown here is derived from an EMBL/GenBank/DDBJ whole genome shotgun (WGS) entry which is preliminary data.</text>
</comment>
<feature type="domain" description="C2H2-type" evidence="6">
    <location>
        <begin position="12"/>
        <end position="39"/>
    </location>
</feature>
<name>A0AAN9Y4F8_9HEMI</name>
<keyword evidence="1" id="KW-0479">Metal-binding</keyword>
<organism evidence="7 8">
    <name type="scientific">Parthenolecanium corni</name>
    <dbReference type="NCBI Taxonomy" id="536013"/>
    <lineage>
        <taxon>Eukaryota</taxon>
        <taxon>Metazoa</taxon>
        <taxon>Ecdysozoa</taxon>
        <taxon>Arthropoda</taxon>
        <taxon>Hexapoda</taxon>
        <taxon>Insecta</taxon>
        <taxon>Pterygota</taxon>
        <taxon>Neoptera</taxon>
        <taxon>Paraneoptera</taxon>
        <taxon>Hemiptera</taxon>
        <taxon>Sternorrhyncha</taxon>
        <taxon>Coccoidea</taxon>
        <taxon>Coccidae</taxon>
        <taxon>Parthenolecanium</taxon>
    </lineage>
</organism>
<keyword evidence="2" id="KW-0677">Repeat</keyword>
<dbReference type="InterPro" id="IPR036236">
    <property type="entry name" value="Znf_C2H2_sf"/>
</dbReference>